<name>A0A8H4X6H7_9HYPO</name>
<keyword evidence="1" id="KW-0175">Coiled coil</keyword>
<evidence type="ECO:0000313" key="3">
    <source>
        <dbReference type="EMBL" id="KAF4962884.1"/>
    </source>
</evidence>
<dbReference type="OrthoDB" id="5092844at2759"/>
<reference evidence="3" key="1">
    <citation type="journal article" date="2020" name="BMC Genomics">
        <title>Correction to: Identification and distribution of gene clusters required for synthesis of sphingolipid metabolism inhibitors in diverse species of the filamentous fungus Fusarium.</title>
        <authorList>
            <person name="Kim H.S."/>
            <person name="Lohmar J.M."/>
            <person name="Busman M."/>
            <person name="Brown D.W."/>
            <person name="Naumann T.A."/>
            <person name="Divon H.H."/>
            <person name="Lysoe E."/>
            <person name="Uhlig S."/>
            <person name="Proctor R.H."/>
        </authorList>
    </citation>
    <scope>NUCLEOTIDE SEQUENCE</scope>
    <source>
        <strain evidence="3">NRRL 20472</strain>
    </source>
</reference>
<comment type="caution">
    <text evidence="3">The sequence shown here is derived from an EMBL/GenBank/DDBJ whole genome shotgun (WGS) entry which is preliminary data.</text>
</comment>
<dbReference type="EMBL" id="JABEXW010000513">
    <property type="protein sequence ID" value="KAF4962884.1"/>
    <property type="molecule type" value="Genomic_DNA"/>
</dbReference>
<feature type="coiled-coil region" evidence="1">
    <location>
        <begin position="86"/>
        <end position="113"/>
    </location>
</feature>
<reference evidence="3" key="2">
    <citation type="submission" date="2020-05" db="EMBL/GenBank/DDBJ databases">
        <authorList>
            <person name="Kim H.-S."/>
            <person name="Proctor R.H."/>
            <person name="Brown D.W."/>
        </authorList>
    </citation>
    <scope>NUCLEOTIDE SEQUENCE</scope>
    <source>
        <strain evidence="3">NRRL 20472</strain>
    </source>
</reference>
<organism evidence="3 4">
    <name type="scientific">Fusarium sarcochroum</name>
    <dbReference type="NCBI Taxonomy" id="1208366"/>
    <lineage>
        <taxon>Eukaryota</taxon>
        <taxon>Fungi</taxon>
        <taxon>Dikarya</taxon>
        <taxon>Ascomycota</taxon>
        <taxon>Pezizomycotina</taxon>
        <taxon>Sordariomycetes</taxon>
        <taxon>Hypocreomycetidae</taxon>
        <taxon>Hypocreales</taxon>
        <taxon>Nectriaceae</taxon>
        <taxon>Fusarium</taxon>
        <taxon>Fusarium lateritium species complex</taxon>
    </lineage>
</organism>
<gene>
    <name evidence="3" type="ORF">FSARC_9040</name>
</gene>
<evidence type="ECO:0000256" key="2">
    <source>
        <dbReference type="SAM" id="MobiDB-lite"/>
    </source>
</evidence>
<accession>A0A8H4X6H7</accession>
<sequence length="115" mass="13161">MSDSQRDSGNSQRVTPSGFEMVSLEQFYGRIGPNVRRTFENMATSTLSDLERFGHSTNMRNQPEREATDRANSAREAQDAAQQTENRRLLDRIEVLEAENLALKQKLTRLESKQD</sequence>
<evidence type="ECO:0000313" key="4">
    <source>
        <dbReference type="Proteomes" id="UP000622797"/>
    </source>
</evidence>
<protein>
    <submittedName>
        <fullName evidence="3">Uncharacterized protein</fullName>
    </submittedName>
</protein>
<feature type="region of interest" description="Disordered" evidence="2">
    <location>
        <begin position="48"/>
        <end position="85"/>
    </location>
</feature>
<proteinExistence type="predicted"/>
<feature type="compositionally biased region" description="Basic and acidic residues" evidence="2">
    <location>
        <begin position="62"/>
        <end position="78"/>
    </location>
</feature>
<dbReference type="Proteomes" id="UP000622797">
    <property type="component" value="Unassembled WGS sequence"/>
</dbReference>
<evidence type="ECO:0000256" key="1">
    <source>
        <dbReference type="SAM" id="Coils"/>
    </source>
</evidence>
<dbReference type="AlphaFoldDB" id="A0A8H4X6H7"/>
<keyword evidence="4" id="KW-1185">Reference proteome</keyword>